<dbReference type="InterPro" id="IPR013806">
    <property type="entry name" value="Kringle-like"/>
</dbReference>
<evidence type="ECO:0000259" key="4">
    <source>
        <dbReference type="PROSITE" id="PS50070"/>
    </source>
</evidence>
<comment type="caution">
    <text evidence="3">Lacks conserved residue(s) required for the propagation of feature annotation.</text>
</comment>
<evidence type="ECO:0000256" key="2">
    <source>
        <dbReference type="ARBA" id="ARBA00023157"/>
    </source>
</evidence>
<dbReference type="PROSITE" id="PS50070">
    <property type="entry name" value="KRINGLE_2"/>
    <property type="match status" value="1"/>
</dbReference>
<feature type="domain" description="Kringle" evidence="4">
    <location>
        <begin position="6"/>
        <end position="65"/>
    </location>
</feature>
<dbReference type="CTD" id="6756810"/>
<gene>
    <name evidence="5" type="ORF">TRIADDRAFT_29648</name>
</gene>
<keyword evidence="1 3" id="KW-0420">Kringle</keyword>
<dbReference type="HOGENOM" id="CLU_158332_2_0_1"/>
<dbReference type="PROSITE" id="PS00021">
    <property type="entry name" value="KRINGLE_1"/>
    <property type="match status" value="1"/>
</dbReference>
<proteinExistence type="predicted"/>
<organism evidence="5 6">
    <name type="scientific">Trichoplax adhaerens</name>
    <name type="common">Trichoplax reptans</name>
    <dbReference type="NCBI Taxonomy" id="10228"/>
    <lineage>
        <taxon>Eukaryota</taxon>
        <taxon>Metazoa</taxon>
        <taxon>Placozoa</taxon>
        <taxon>Uniplacotomia</taxon>
        <taxon>Trichoplacea</taxon>
        <taxon>Trichoplacidae</taxon>
        <taxon>Trichoplax</taxon>
    </lineage>
</organism>
<protein>
    <recommendedName>
        <fullName evidence="4">Kringle domain-containing protein</fullName>
    </recommendedName>
</protein>
<dbReference type="Gene3D" id="2.40.20.10">
    <property type="entry name" value="Plasminogen Kringle 4"/>
    <property type="match status" value="1"/>
</dbReference>
<evidence type="ECO:0000256" key="1">
    <source>
        <dbReference type="ARBA" id="ARBA00022572"/>
    </source>
</evidence>
<dbReference type="SUPFAM" id="SSF57440">
    <property type="entry name" value="Kringle-like"/>
    <property type="match status" value="1"/>
</dbReference>
<dbReference type="InterPro" id="IPR000001">
    <property type="entry name" value="Kringle"/>
</dbReference>
<dbReference type="InterPro" id="IPR038178">
    <property type="entry name" value="Kringle_sf"/>
</dbReference>
<dbReference type="RefSeq" id="XP_002115492.1">
    <property type="nucleotide sequence ID" value="XM_002115456.1"/>
</dbReference>
<evidence type="ECO:0000313" key="6">
    <source>
        <dbReference type="Proteomes" id="UP000009022"/>
    </source>
</evidence>
<dbReference type="AlphaFoldDB" id="B3S5U6"/>
<accession>B3S5U6</accession>
<dbReference type="KEGG" id="tad:TRIADDRAFT_29648"/>
<dbReference type="SMART" id="SM00130">
    <property type="entry name" value="KR"/>
    <property type="match status" value="1"/>
</dbReference>
<dbReference type="OrthoDB" id="10005095at2759"/>
<name>B3S5U6_TRIAD</name>
<reference evidence="5 6" key="1">
    <citation type="journal article" date="2008" name="Nature">
        <title>The Trichoplax genome and the nature of placozoans.</title>
        <authorList>
            <person name="Srivastava M."/>
            <person name="Begovic E."/>
            <person name="Chapman J."/>
            <person name="Putnam N.H."/>
            <person name="Hellsten U."/>
            <person name="Kawashima T."/>
            <person name="Kuo A."/>
            <person name="Mitros T."/>
            <person name="Salamov A."/>
            <person name="Carpenter M.L."/>
            <person name="Signorovitch A.Y."/>
            <person name="Moreno M.A."/>
            <person name="Kamm K."/>
            <person name="Grimwood J."/>
            <person name="Schmutz J."/>
            <person name="Shapiro H."/>
            <person name="Grigoriev I.V."/>
            <person name="Buss L.W."/>
            <person name="Schierwater B."/>
            <person name="Dellaporta S.L."/>
            <person name="Rokhsar D.S."/>
        </authorList>
    </citation>
    <scope>NUCLEOTIDE SEQUENCE [LARGE SCALE GENOMIC DNA]</scope>
    <source>
        <strain evidence="5 6">Grell-BS-1999</strain>
    </source>
</reference>
<dbReference type="PhylomeDB" id="B3S5U6"/>
<dbReference type="EMBL" id="DS985251">
    <property type="protein sequence ID" value="EDV21855.1"/>
    <property type="molecule type" value="Genomic_DNA"/>
</dbReference>
<keyword evidence="2" id="KW-1015">Disulfide bond</keyword>
<dbReference type="PRINTS" id="PR00018">
    <property type="entry name" value="KRINGLE"/>
</dbReference>
<sequence>MALGANCRIGNGQYYRGPRYFSENGTRCQPWSLNGSYNPTGYRYSDLISNYCRNPVGARSRPWCYGNTARYQYVIKPFKLHSIHLEVRHI</sequence>
<dbReference type="InterPro" id="IPR018056">
    <property type="entry name" value="Kringle_CS"/>
</dbReference>
<dbReference type="Proteomes" id="UP000009022">
    <property type="component" value="Unassembled WGS sequence"/>
</dbReference>
<keyword evidence="6" id="KW-1185">Reference proteome</keyword>
<dbReference type="GeneID" id="6756810"/>
<dbReference type="Pfam" id="PF00051">
    <property type="entry name" value="Kringle"/>
    <property type="match status" value="1"/>
</dbReference>
<dbReference type="InParanoid" id="B3S5U6"/>
<evidence type="ECO:0000313" key="5">
    <source>
        <dbReference type="EMBL" id="EDV21855.1"/>
    </source>
</evidence>
<evidence type="ECO:0000256" key="3">
    <source>
        <dbReference type="PROSITE-ProRule" id="PRU00121"/>
    </source>
</evidence>